<dbReference type="InterPro" id="IPR036388">
    <property type="entry name" value="WH-like_DNA-bd_sf"/>
</dbReference>
<dbReference type="InterPro" id="IPR005471">
    <property type="entry name" value="Tscrpt_reg_IclR_N"/>
</dbReference>
<organism evidence="2 3">
    <name type="scientific">Corynebacterium stercoris</name>
    <dbReference type="NCBI Taxonomy" id="2943490"/>
    <lineage>
        <taxon>Bacteria</taxon>
        <taxon>Bacillati</taxon>
        <taxon>Actinomycetota</taxon>
        <taxon>Actinomycetes</taxon>
        <taxon>Mycobacteriales</taxon>
        <taxon>Corynebacteriaceae</taxon>
        <taxon>Corynebacterium</taxon>
    </lineage>
</organism>
<dbReference type="SUPFAM" id="SSF46785">
    <property type="entry name" value="Winged helix' DNA-binding domain"/>
    <property type="match status" value="1"/>
</dbReference>
<evidence type="ECO:0000259" key="1">
    <source>
        <dbReference type="Pfam" id="PF09339"/>
    </source>
</evidence>
<protein>
    <submittedName>
        <fullName evidence="2">Helix-turn-helix domain-containing protein</fullName>
    </submittedName>
</protein>
<proteinExistence type="predicted"/>
<evidence type="ECO:0000313" key="2">
    <source>
        <dbReference type="EMBL" id="MCP1388620.1"/>
    </source>
</evidence>
<comment type="caution">
    <text evidence="2">The sequence shown here is derived from an EMBL/GenBank/DDBJ whole genome shotgun (WGS) entry which is preliminary data.</text>
</comment>
<feature type="domain" description="HTH iclR-type" evidence="1">
    <location>
        <begin position="29"/>
        <end position="71"/>
    </location>
</feature>
<dbReference type="Pfam" id="PF09339">
    <property type="entry name" value="HTH_IclR"/>
    <property type="match status" value="1"/>
</dbReference>
<gene>
    <name evidence="2" type="ORF">M5J20_10590</name>
</gene>
<dbReference type="Gene3D" id="1.10.10.10">
    <property type="entry name" value="Winged helix-like DNA-binding domain superfamily/Winged helix DNA-binding domain"/>
    <property type="match status" value="1"/>
</dbReference>
<dbReference type="Proteomes" id="UP001204000">
    <property type="component" value="Unassembled WGS sequence"/>
</dbReference>
<sequence length="250" mass="26975">MDYQDQLVAPCSTATAMERAASASAKQREVLEAIRRRGGAARVNDIAAAVGAHTNTVRGHLEVLMDAGVITAESQKTPGRGRPWLLYCLRSPRPIELVSEYIGLVEVLAAEIRRRASAADVDIANHAEELGRAWAKRGVRTGIEGADAEIAGDSTPWIEADDPTGAALRDLRRLGFDPYDRGDATIGLRACPFVRADGTAPDAVICHIHAGYIRERAGRNSVGLVPFDRHGECGIGLNVDEETRDEAWTQ</sequence>
<dbReference type="CDD" id="cd00090">
    <property type="entry name" value="HTH_ARSR"/>
    <property type="match status" value="1"/>
</dbReference>
<dbReference type="EMBL" id="JAMFTQ010000020">
    <property type="protein sequence ID" value="MCP1388620.1"/>
    <property type="molecule type" value="Genomic_DNA"/>
</dbReference>
<keyword evidence="3" id="KW-1185">Reference proteome</keyword>
<dbReference type="RefSeq" id="WP_253579397.1">
    <property type="nucleotide sequence ID" value="NZ_JAMFTQ010000020.1"/>
</dbReference>
<accession>A0ABT1G3Q9</accession>
<dbReference type="InterPro" id="IPR036390">
    <property type="entry name" value="WH_DNA-bd_sf"/>
</dbReference>
<evidence type="ECO:0000313" key="3">
    <source>
        <dbReference type="Proteomes" id="UP001204000"/>
    </source>
</evidence>
<dbReference type="InterPro" id="IPR011991">
    <property type="entry name" value="ArsR-like_HTH"/>
</dbReference>
<name>A0ABT1G3Q9_9CORY</name>
<reference evidence="2" key="1">
    <citation type="submission" date="2022-05" db="EMBL/GenBank/DDBJ databases">
        <title>Corynebacterium sp. TA-R-1 sp. nov., isolated from human feces.</title>
        <authorList>
            <person name="Shamsuzzaman M."/>
            <person name="Dahal R.H."/>
        </authorList>
    </citation>
    <scope>NUCLEOTIDE SEQUENCE</scope>
    <source>
        <strain evidence="2">TA-R-1</strain>
    </source>
</reference>